<proteinExistence type="inferred from homology"/>
<keyword evidence="6 9" id="KW-0812">Transmembrane</keyword>
<comment type="function">
    <text evidence="1">Seems to be required for the assembly of the photosystem I complex.</text>
</comment>
<evidence type="ECO:0000256" key="6">
    <source>
        <dbReference type="ARBA" id="ARBA00022692"/>
    </source>
</evidence>
<evidence type="ECO:0000256" key="9">
    <source>
        <dbReference type="SAM" id="Phobius"/>
    </source>
</evidence>
<evidence type="ECO:0000256" key="3">
    <source>
        <dbReference type="ARBA" id="ARBA00008198"/>
    </source>
</evidence>
<dbReference type="EMBL" id="JBBWWR010000006">
    <property type="protein sequence ID" value="KAK8964696.1"/>
    <property type="molecule type" value="Genomic_DNA"/>
</dbReference>
<comment type="similarity">
    <text evidence="3">Belongs to the Ycf4 family.</text>
</comment>
<feature type="transmembrane region" description="Helical" evidence="9">
    <location>
        <begin position="21"/>
        <end position="45"/>
    </location>
</feature>
<protein>
    <recommendedName>
        <fullName evidence="4">Photosystem I assembly protein Ycf4</fullName>
    </recommendedName>
</protein>
<comment type="caution">
    <text evidence="10">The sequence shown here is derived from an EMBL/GenBank/DDBJ whole genome shotgun (WGS) entry which is preliminary data.</text>
</comment>
<feature type="transmembrane region" description="Helical" evidence="9">
    <location>
        <begin position="51"/>
        <end position="72"/>
    </location>
</feature>
<sequence length="96" mass="11069">MNWQSEHIWIELIPGSQKTSHFCWAFLLFLGSLGFLVVGISRYLGRNLLSIFLSQQILFFPQGIVMSFYGWVKGLLRHSQAICLKSHFVPDPSHVF</sequence>
<evidence type="ECO:0000256" key="7">
    <source>
        <dbReference type="ARBA" id="ARBA00022989"/>
    </source>
</evidence>
<dbReference type="Proteomes" id="UP001412067">
    <property type="component" value="Unassembled WGS sequence"/>
</dbReference>
<evidence type="ECO:0000313" key="10">
    <source>
        <dbReference type="EMBL" id="KAK8964696.1"/>
    </source>
</evidence>
<evidence type="ECO:0000256" key="8">
    <source>
        <dbReference type="ARBA" id="ARBA00023136"/>
    </source>
</evidence>
<evidence type="ECO:0000256" key="1">
    <source>
        <dbReference type="ARBA" id="ARBA00002862"/>
    </source>
</evidence>
<evidence type="ECO:0000256" key="2">
    <source>
        <dbReference type="ARBA" id="ARBA00004141"/>
    </source>
</evidence>
<keyword evidence="8 9" id="KW-0472">Membrane</keyword>
<keyword evidence="7 9" id="KW-1133">Transmembrane helix</keyword>
<dbReference type="Pfam" id="PF02392">
    <property type="entry name" value="Ycf4"/>
    <property type="match status" value="1"/>
</dbReference>
<accession>A0ABR2MKU4</accession>
<name>A0ABR2MKU4_9ASPA</name>
<evidence type="ECO:0000256" key="5">
    <source>
        <dbReference type="ARBA" id="ARBA00022531"/>
    </source>
</evidence>
<keyword evidence="5" id="KW-0602">Photosynthesis</keyword>
<keyword evidence="11" id="KW-1185">Reference proteome</keyword>
<evidence type="ECO:0000256" key="4">
    <source>
        <dbReference type="ARBA" id="ARBA00015395"/>
    </source>
</evidence>
<evidence type="ECO:0000313" key="11">
    <source>
        <dbReference type="Proteomes" id="UP001412067"/>
    </source>
</evidence>
<dbReference type="InterPro" id="IPR003359">
    <property type="entry name" value="PSI_Ycf4_assembly"/>
</dbReference>
<comment type="subcellular location">
    <subcellularLocation>
        <location evidence="2">Membrane</location>
        <topology evidence="2">Multi-pass membrane protein</topology>
    </subcellularLocation>
</comment>
<gene>
    <name evidence="10" type="primary">ycf4</name>
    <name evidence="10" type="ORF">KSP40_PGU013219</name>
</gene>
<organism evidence="10 11">
    <name type="scientific">Platanthera guangdongensis</name>
    <dbReference type="NCBI Taxonomy" id="2320717"/>
    <lineage>
        <taxon>Eukaryota</taxon>
        <taxon>Viridiplantae</taxon>
        <taxon>Streptophyta</taxon>
        <taxon>Embryophyta</taxon>
        <taxon>Tracheophyta</taxon>
        <taxon>Spermatophyta</taxon>
        <taxon>Magnoliopsida</taxon>
        <taxon>Liliopsida</taxon>
        <taxon>Asparagales</taxon>
        <taxon>Orchidaceae</taxon>
        <taxon>Orchidoideae</taxon>
        <taxon>Orchideae</taxon>
        <taxon>Orchidinae</taxon>
        <taxon>Platanthera</taxon>
    </lineage>
</organism>
<reference evidence="10 11" key="1">
    <citation type="journal article" date="2022" name="Nat. Plants">
        <title>Genomes of leafy and leafless Platanthera orchids illuminate the evolution of mycoheterotrophy.</title>
        <authorList>
            <person name="Li M.H."/>
            <person name="Liu K.W."/>
            <person name="Li Z."/>
            <person name="Lu H.C."/>
            <person name="Ye Q.L."/>
            <person name="Zhang D."/>
            <person name="Wang J.Y."/>
            <person name="Li Y.F."/>
            <person name="Zhong Z.M."/>
            <person name="Liu X."/>
            <person name="Yu X."/>
            <person name="Liu D.K."/>
            <person name="Tu X.D."/>
            <person name="Liu B."/>
            <person name="Hao Y."/>
            <person name="Liao X.Y."/>
            <person name="Jiang Y.T."/>
            <person name="Sun W.H."/>
            <person name="Chen J."/>
            <person name="Chen Y.Q."/>
            <person name="Ai Y."/>
            <person name="Zhai J.W."/>
            <person name="Wu S.S."/>
            <person name="Zhou Z."/>
            <person name="Hsiao Y.Y."/>
            <person name="Wu W.L."/>
            <person name="Chen Y.Y."/>
            <person name="Lin Y.F."/>
            <person name="Hsu J.L."/>
            <person name="Li C.Y."/>
            <person name="Wang Z.W."/>
            <person name="Zhao X."/>
            <person name="Zhong W.Y."/>
            <person name="Ma X.K."/>
            <person name="Ma L."/>
            <person name="Huang J."/>
            <person name="Chen G.Z."/>
            <person name="Huang M.Z."/>
            <person name="Huang L."/>
            <person name="Peng D.H."/>
            <person name="Luo Y.B."/>
            <person name="Zou S.Q."/>
            <person name="Chen S.P."/>
            <person name="Lan S."/>
            <person name="Tsai W.C."/>
            <person name="Van de Peer Y."/>
            <person name="Liu Z.J."/>
        </authorList>
    </citation>
    <scope>NUCLEOTIDE SEQUENCE [LARGE SCALE GENOMIC DNA]</scope>
    <source>
        <strain evidence="10">Lor288</strain>
    </source>
</reference>